<accession>A0A645I724</accession>
<sequence length="51" mass="5848">MAYYKIFSALDRLAQGDQSAIAEIDQGIHFFDWLGLTAMTDFIIRLKTTYS</sequence>
<proteinExistence type="predicted"/>
<protein>
    <submittedName>
        <fullName evidence="1">Uncharacterized protein</fullName>
    </submittedName>
</protein>
<organism evidence="1">
    <name type="scientific">bioreactor metagenome</name>
    <dbReference type="NCBI Taxonomy" id="1076179"/>
    <lineage>
        <taxon>unclassified sequences</taxon>
        <taxon>metagenomes</taxon>
        <taxon>ecological metagenomes</taxon>
    </lineage>
</organism>
<dbReference type="AlphaFoldDB" id="A0A645I724"/>
<comment type="caution">
    <text evidence="1">The sequence shown here is derived from an EMBL/GenBank/DDBJ whole genome shotgun (WGS) entry which is preliminary data.</text>
</comment>
<dbReference type="EMBL" id="VSSQ01108351">
    <property type="protein sequence ID" value="MPN47111.1"/>
    <property type="molecule type" value="Genomic_DNA"/>
</dbReference>
<evidence type="ECO:0000313" key="1">
    <source>
        <dbReference type="EMBL" id="MPN47111.1"/>
    </source>
</evidence>
<name>A0A645I724_9ZZZZ</name>
<reference evidence="1" key="1">
    <citation type="submission" date="2019-08" db="EMBL/GenBank/DDBJ databases">
        <authorList>
            <person name="Kucharzyk K."/>
            <person name="Murdoch R.W."/>
            <person name="Higgins S."/>
            <person name="Loffler F."/>
        </authorList>
    </citation>
    <scope>NUCLEOTIDE SEQUENCE</scope>
</reference>
<gene>
    <name evidence="1" type="ORF">SDC9_194711</name>
</gene>